<keyword evidence="2" id="KW-1185">Reference proteome</keyword>
<protein>
    <submittedName>
        <fullName evidence="1">Uncharacterized protein</fullName>
    </submittedName>
</protein>
<dbReference type="Proteomes" id="UP001055879">
    <property type="component" value="Linkage Group LG04"/>
</dbReference>
<reference evidence="1 2" key="2">
    <citation type="journal article" date="2022" name="Mol. Ecol. Resour.">
        <title>The genomes of chicory, endive, great burdock and yacon provide insights into Asteraceae paleo-polyploidization history and plant inulin production.</title>
        <authorList>
            <person name="Fan W."/>
            <person name="Wang S."/>
            <person name="Wang H."/>
            <person name="Wang A."/>
            <person name="Jiang F."/>
            <person name="Liu H."/>
            <person name="Zhao H."/>
            <person name="Xu D."/>
            <person name="Zhang Y."/>
        </authorList>
    </citation>
    <scope>NUCLEOTIDE SEQUENCE [LARGE SCALE GENOMIC DNA]</scope>
    <source>
        <strain evidence="2">cv. Niubang</strain>
    </source>
</reference>
<sequence length="131" mass="14804">MLSSCKSKLSIFHFTLFWQKGSGPFPALFLQADLKLSKGFKILEKIVNSESTGCFQSIVDNCSFGINVHPVDARREFVVAVLSMSLVITHPHMMDKSPKECKNKTRPTHFKEWQSYGNRTCPLDICGWCSS</sequence>
<dbReference type="EMBL" id="CM042050">
    <property type="protein sequence ID" value="KAI3734017.1"/>
    <property type="molecule type" value="Genomic_DNA"/>
</dbReference>
<organism evidence="1 2">
    <name type="scientific">Arctium lappa</name>
    <name type="common">Greater burdock</name>
    <name type="synonym">Lappa major</name>
    <dbReference type="NCBI Taxonomy" id="4217"/>
    <lineage>
        <taxon>Eukaryota</taxon>
        <taxon>Viridiplantae</taxon>
        <taxon>Streptophyta</taxon>
        <taxon>Embryophyta</taxon>
        <taxon>Tracheophyta</taxon>
        <taxon>Spermatophyta</taxon>
        <taxon>Magnoliopsida</taxon>
        <taxon>eudicotyledons</taxon>
        <taxon>Gunneridae</taxon>
        <taxon>Pentapetalae</taxon>
        <taxon>asterids</taxon>
        <taxon>campanulids</taxon>
        <taxon>Asterales</taxon>
        <taxon>Asteraceae</taxon>
        <taxon>Carduoideae</taxon>
        <taxon>Cardueae</taxon>
        <taxon>Arctiinae</taxon>
        <taxon>Arctium</taxon>
    </lineage>
</organism>
<evidence type="ECO:0000313" key="1">
    <source>
        <dbReference type="EMBL" id="KAI3734017.1"/>
    </source>
</evidence>
<reference evidence="2" key="1">
    <citation type="journal article" date="2022" name="Mol. Ecol. Resour.">
        <title>The genomes of chicory, endive, great burdock and yacon provide insights into Asteraceae palaeo-polyploidization history and plant inulin production.</title>
        <authorList>
            <person name="Fan W."/>
            <person name="Wang S."/>
            <person name="Wang H."/>
            <person name="Wang A."/>
            <person name="Jiang F."/>
            <person name="Liu H."/>
            <person name="Zhao H."/>
            <person name="Xu D."/>
            <person name="Zhang Y."/>
        </authorList>
    </citation>
    <scope>NUCLEOTIDE SEQUENCE [LARGE SCALE GENOMIC DNA]</scope>
    <source>
        <strain evidence="2">cv. Niubang</strain>
    </source>
</reference>
<name>A0ACB9CIB0_ARCLA</name>
<proteinExistence type="predicted"/>
<comment type="caution">
    <text evidence="1">The sequence shown here is derived from an EMBL/GenBank/DDBJ whole genome shotgun (WGS) entry which is preliminary data.</text>
</comment>
<gene>
    <name evidence="1" type="ORF">L6452_13477</name>
</gene>
<accession>A0ACB9CIB0</accession>
<evidence type="ECO:0000313" key="2">
    <source>
        <dbReference type="Proteomes" id="UP001055879"/>
    </source>
</evidence>